<reference evidence="5" key="1">
    <citation type="journal article" date="2019" name="Int. J. Syst. Evol. Microbiol.">
        <title>The Global Catalogue of Microorganisms (GCM) 10K type strain sequencing project: providing services to taxonomists for standard genome sequencing and annotation.</title>
        <authorList>
            <consortium name="The Broad Institute Genomics Platform"/>
            <consortium name="The Broad Institute Genome Sequencing Center for Infectious Disease"/>
            <person name="Wu L."/>
            <person name="Ma J."/>
        </authorList>
    </citation>
    <scope>NUCLEOTIDE SEQUENCE [LARGE SCALE GENOMIC DNA]</scope>
    <source>
        <strain evidence="5">CGMCC 4.7106</strain>
    </source>
</reference>
<name>A0ABW1BND1_9ACTN</name>
<dbReference type="PANTHER" id="PTHR33542:SF5">
    <property type="entry name" value="FERROCHELATASE CHE1"/>
    <property type="match status" value="1"/>
</dbReference>
<proteinExistence type="predicted"/>
<keyword evidence="1" id="KW-0479">Metal-binding</keyword>
<dbReference type="PANTHER" id="PTHR33542">
    <property type="entry name" value="SIROHYDROCHLORIN FERROCHELATASE, CHLOROPLASTIC"/>
    <property type="match status" value="1"/>
</dbReference>
<dbReference type="Pfam" id="PF01903">
    <property type="entry name" value="CbiX"/>
    <property type="match status" value="2"/>
</dbReference>
<evidence type="ECO:0000256" key="3">
    <source>
        <dbReference type="SAM" id="MobiDB-lite"/>
    </source>
</evidence>
<evidence type="ECO:0000313" key="5">
    <source>
        <dbReference type="Proteomes" id="UP001596096"/>
    </source>
</evidence>
<dbReference type="SUPFAM" id="SSF53800">
    <property type="entry name" value="Chelatase"/>
    <property type="match status" value="2"/>
</dbReference>
<evidence type="ECO:0000313" key="4">
    <source>
        <dbReference type="EMBL" id="MFC5814582.1"/>
    </source>
</evidence>
<evidence type="ECO:0000256" key="2">
    <source>
        <dbReference type="ARBA" id="ARBA00023239"/>
    </source>
</evidence>
<gene>
    <name evidence="4" type="ORF">ACFPUY_05775</name>
</gene>
<protein>
    <submittedName>
        <fullName evidence="4">Sirohydrochlorin chelatase</fullName>
    </submittedName>
</protein>
<dbReference type="CDD" id="cd03416">
    <property type="entry name" value="CbiX_SirB_N"/>
    <property type="match status" value="1"/>
</dbReference>
<keyword evidence="2" id="KW-0456">Lyase</keyword>
<dbReference type="RefSeq" id="WP_308248763.1">
    <property type="nucleotide sequence ID" value="NZ_JAHKRN010000002.1"/>
</dbReference>
<sequence length="306" mass="31786">MAVAHGSRDPRAAATVEALLEEVRRLRPWLPVRSAYLDHATPTLGQALHGLTDAVVLPLLLTEAYHSRVDLPAALREARAREPRLSVRHGTTLGPHPLLTAALERRLEEAGVPAGDPDTAVVLVSAGSSDARANEVIARLARAWRRPAAAPSFAARSFAARPGTTPCAAGSPETGWEPAQSRAAGSGAAWSEVVPSHAGRFGGGSVWAATGAGCGWWAVEAAYASAAAPTPAEAVARLKKAGAPRVAVAPYLLAPGYFADKVRRTTLEAGADVVADVLGPAPELARVLLERYESALRSPAGDLRTA</sequence>
<accession>A0ABW1BND1</accession>
<dbReference type="InterPro" id="IPR050963">
    <property type="entry name" value="Sirohydro_Cobaltochel/CbiX"/>
</dbReference>
<organism evidence="4 5">
    <name type="scientific">Nonomuraea harbinensis</name>
    <dbReference type="NCBI Taxonomy" id="1286938"/>
    <lineage>
        <taxon>Bacteria</taxon>
        <taxon>Bacillati</taxon>
        <taxon>Actinomycetota</taxon>
        <taxon>Actinomycetes</taxon>
        <taxon>Streptosporangiales</taxon>
        <taxon>Streptosporangiaceae</taxon>
        <taxon>Nonomuraea</taxon>
    </lineage>
</organism>
<feature type="region of interest" description="Disordered" evidence="3">
    <location>
        <begin position="161"/>
        <end position="188"/>
    </location>
</feature>
<dbReference type="InterPro" id="IPR002762">
    <property type="entry name" value="CbiX-like"/>
</dbReference>
<dbReference type="Gene3D" id="3.40.50.1400">
    <property type="match status" value="2"/>
</dbReference>
<dbReference type="Proteomes" id="UP001596096">
    <property type="component" value="Unassembled WGS sequence"/>
</dbReference>
<keyword evidence="5" id="KW-1185">Reference proteome</keyword>
<dbReference type="EMBL" id="JBHSNW010000002">
    <property type="protein sequence ID" value="MFC5814582.1"/>
    <property type="molecule type" value="Genomic_DNA"/>
</dbReference>
<comment type="caution">
    <text evidence="4">The sequence shown here is derived from an EMBL/GenBank/DDBJ whole genome shotgun (WGS) entry which is preliminary data.</text>
</comment>
<evidence type="ECO:0000256" key="1">
    <source>
        <dbReference type="ARBA" id="ARBA00022723"/>
    </source>
</evidence>